<proteinExistence type="predicted"/>
<organism evidence="3 4">
    <name type="scientific">Carpinus fangiana</name>
    <dbReference type="NCBI Taxonomy" id="176857"/>
    <lineage>
        <taxon>Eukaryota</taxon>
        <taxon>Viridiplantae</taxon>
        <taxon>Streptophyta</taxon>
        <taxon>Embryophyta</taxon>
        <taxon>Tracheophyta</taxon>
        <taxon>Spermatophyta</taxon>
        <taxon>Magnoliopsida</taxon>
        <taxon>eudicotyledons</taxon>
        <taxon>Gunneridae</taxon>
        <taxon>Pentapetalae</taxon>
        <taxon>rosids</taxon>
        <taxon>fabids</taxon>
        <taxon>Fagales</taxon>
        <taxon>Betulaceae</taxon>
        <taxon>Carpinus</taxon>
    </lineage>
</organism>
<keyword evidence="4" id="KW-1185">Reference proteome</keyword>
<sequence length="169" mass="19072">MARFFTFNIGEEEIKTTIIANELALEVGLKLLLSVIDVELLKKNCADSNYERVVGLDIEKSFRSTRDGVVIEKVAVSKLCADDFCLIVHLLHSKKIPTSLYKFLDLSDITVVGLGIKQNLCDLRRDYGIQCRNVVVELTDLAPAVKKGFHRETLYLCGFVQVCLWLSVY</sequence>
<dbReference type="InterPro" id="IPR051132">
    <property type="entry name" value="3-5_Exonuclease_domain"/>
</dbReference>
<dbReference type="GO" id="GO:0008408">
    <property type="term" value="F:3'-5' exonuclease activity"/>
    <property type="evidence" value="ECO:0007669"/>
    <property type="project" value="TreeGrafter"/>
</dbReference>
<dbReference type="InterPro" id="IPR036397">
    <property type="entry name" value="RNaseH_sf"/>
</dbReference>
<keyword evidence="1" id="KW-0540">Nuclease</keyword>
<evidence type="ECO:0000313" key="4">
    <source>
        <dbReference type="Proteomes" id="UP000327013"/>
    </source>
</evidence>
<dbReference type="AlphaFoldDB" id="A0A5N6QV45"/>
<dbReference type="OrthoDB" id="446462at2759"/>
<evidence type="ECO:0000313" key="3">
    <source>
        <dbReference type="EMBL" id="KAE8021447.1"/>
    </source>
</evidence>
<dbReference type="PANTHER" id="PTHR13620:SF104">
    <property type="entry name" value="EXONUCLEASE 3'-5' DOMAIN-CONTAINING PROTEIN 2"/>
    <property type="match status" value="1"/>
</dbReference>
<evidence type="ECO:0008006" key="5">
    <source>
        <dbReference type="Google" id="ProtNLM"/>
    </source>
</evidence>
<dbReference type="Proteomes" id="UP000327013">
    <property type="component" value="Chromosome 3"/>
</dbReference>
<accession>A0A5N6QV45</accession>
<dbReference type="GO" id="GO:0003676">
    <property type="term" value="F:nucleic acid binding"/>
    <property type="evidence" value="ECO:0007669"/>
    <property type="project" value="InterPro"/>
</dbReference>
<protein>
    <recommendedName>
        <fullName evidence="5">3'-5' exonuclease domain-containing protein</fullName>
    </recommendedName>
</protein>
<dbReference type="PANTHER" id="PTHR13620">
    <property type="entry name" value="3-5 EXONUCLEASE"/>
    <property type="match status" value="1"/>
</dbReference>
<keyword evidence="2" id="KW-0378">Hydrolase</keyword>
<dbReference type="GO" id="GO:0005634">
    <property type="term" value="C:nucleus"/>
    <property type="evidence" value="ECO:0007669"/>
    <property type="project" value="TreeGrafter"/>
</dbReference>
<reference evidence="3 4" key="1">
    <citation type="submission" date="2019-06" db="EMBL/GenBank/DDBJ databases">
        <title>A chromosomal-level reference genome of Carpinus fangiana (Coryloideae, Betulaceae).</title>
        <authorList>
            <person name="Yang X."/>
            <person name="Wang Z."/>
            <person name="Zhang L."/>
            <person name="Hao G."/>
            <person name="Liu J."/>
            <person name="Yang Y."/>
        </authorList>
    </citation>
    <scope>NUCLEOTIDE SEQUENCE [LARGE SCALE GENOMIC DNA]</scope>
    <source>
        <strain evidence="3">Cfa_2016G</strain>
        <tissue evidence="3">Leaf</tissue>
    </source>
</reference>
<dbReference type="EMBL" id="CM017323">
    <property type="protein sequence ID" value="KAE8021447.1"/>
    <property type="molecule type" value="Genomic_DNA"/>
</dbReference>
<evidence type="ECO:0000256" key="1">
    <source>
        <dbReference type="ARBA" id="ARBA00022722"/>
    </source>
</evidence>
<evidence type="ECO:0000256" key="2">
    <source>
        <dbReference type="ARBA" id="ARBA00022801"/>
    </source>
</evidence>
<dbReference type="GO" id="GO:0005737">
    <property type="term" value="C:cytoplasm"/>
    <property type="evidence" value="ECO:0007669"/>
    <property type="project" value="TreeGrafter"/>
</dbReference>
<gene>
    <name evidence="3" type="ORF">FH972_007333</name>
</gene>
<dbReference type="Gene3D" id="3.30.420.10">
    <property type="entry name" value="Ribonuclease H-like superfamily/Ribonuclease H"/>
    <property type="match status" value="1"/>
</dbReference>
<dbReference type="SUPFAM" id="SSF53098">
    <property type="entry name" value="Ribonuclease H-like"/>
    <property type="match status" value="1"/>
</dbReference>
<dbReference type="InterPro" id="IPR012337">
    <property type="entry name" value="RNaseH-like_sf"/>
</dbReference>
<name>A0A5N6QV45_9ROSI</name>